<feature type="transmembrane region" description="Helical" evidence="1">
    <location>
        <begin position="282"/>
        <end position="301"/>
    </location>
</feature>
<protein>
    <recommendedName>
        <fullName evidence="4">Gustatory receptor</fullName>
    </recommendedName>
</protein>
<dbReference type="AlphaFoldDB" id="A0A226EYE6"/>
<evidence type="ECO:0000256" key="1">
    <source>
        <dbReference type="SAM" id="Phobius"/>
    </source>
</evidence>
<feature type="transmembrane region" description="Helical" evidence="1">
    <location>
        <begin position="62"/>
        <end position="79"/>
    </location>
</feature>
<feature type="transmembrane region" description="Helical" evidence="1">
    <location>
        <begin position="148"/>
        <end position="171"/>
    </location>
</feature>
<feature type="transmembrane region" description="Helical" evidence="1">
    <location>
        <begin position="91"/>
        <end position="113"/>
    </location>
</feature>
<reference evidence="2 3" key="1">
    <citation type="submission" date="2015-12" db="EMBL/GenBank/DDBJ databases">
        <title>The genome of Folsomia candida.</title>
        <authorList>
            <person name="Faddeeva A."/>
            <person name="Derks M.F."/>
            <person name="Anvar Y."/>
            <person name="Smit S."/>
            <person name="Van Straalen N."/>
            <person name="Roelofs D."/>
        </authorList>
    </citation>
    <scope>NUCLEOTIDE SEQUENCE [LARGE SCALE GENOMIC DNA]</scope>
    <source>
        <strain evidence="2 3">VU population</strain>
        <tissue evidence="2">Whole body</tissue>
    </source>
</reference>
<dbReference type="Proteomes" id="UP000198287">
    <property type="component" value="Unassembled WGS sequence"/>
</dbReference>
<sequence length="402" mass="46418">MLISSIVQQNEYQLRLISFFIKPPIFVEISTNKKGITNLKYTLTSTPPNKEITSFLLKRPKLIILTGYMIFLFLNGIYATRSSHVDFNVKVSATIFSILLPVSVFIIIILWFWDPRNLVDLLNMFLEYEKNHYFSEKRWKIWRISLKYFIWIFGFGFSLLAPISLASLNVLETDRLPFLGSLIPREESMELRMVFAHGVIIVFQTWQYYLAFPSYVLITTNIFIASILSLLLYLGEISRKICNPSSNKLIHVTQQLNELRQLKILEAQVNATFRKLFLPGTFFLFCFGNVVSNFLCISYHATLFDNLGHLAFFGICLESWVGILCLGTLSGHVNKRSRLILVKLRQQQCNVGDWKEEKIFRKGVGACAQMKIRVGSNFVGILTPLVMMSFCLKLSVRLLLFH</sequence>
<gene>
    <name evidence="2" type="ORF">Fcan01_00796</name>
</gene>
<dbReference type="EMBL" id="LNIX01000001">
    <property type="protein sequence ID" value="OXA62167.1"/>
    <property type="molecule type" value="Genomic_DNA"/>
</dbReference>
<keyword evidence="1" id="KW-1133">Transmembrane helix</keyword>
<evidence type="ECO:0000313" key="3">
    <source>
        <dbReference type="Proteomes" id="UP000198287"/>
    </source>
</evidence>
<keyword evidence="1" id="KW-0472">Membrane</keyword>
<accession>A0A226EYE6</accession>
<keyword evidence="3" id="KW-1185">Reference proteome</keyword>
<organism evidence="2 3">
    <name type="scientific">Folsomia candida</name>
    <name type="common">Springtail</name>
    <dbReference type="NCBI Taxonomy" id="158441"/>
    <lineage>
        <taxon>Eukaryota</taxon>
        <taxon>Metazoa</taxon>
        <taxon>Ecdysozoa</taxon>
        <taxon>Arthropoda</taxon>
        <taxon>Hexapoda</taxon>
        <taxon>Collembola</taxon>
        <taxon>Entomobryomorpha</taxon>
        <taxon>Isotomoidea</taxon>
        <taxon>Isotomidae</taxon>
        <taxon>Proisotominae</taxon>
        <taxon>Folsomia</taxon>
    </lineage>
</organism>
<name>A0A226EYE6_FOLCA</name>
<feature type="transmembrane region" description="Helical" evidence="1">
    <location>
        <begin position="307"/>
        <end position="329"/>
    </location>
</feature>
<evidence type="ECO:0000313" key="2">
    <source>
        <dbReference type="EMBL" id="OXA62167.1"/>
    </source>
</evidence>
<feature type="transmembrane region" description="Helical" evidence="1">
    <location>
        <begin position="215"/>
        <end position="234"/>
    </location>
</feature>
<feature type="transmembrane region" description="Helical" evidence="1">
    <location>
        <begin position="378"/>
        <end position="400"/>
    </location>
</feature>
<proteinExistence type="predicted"/>
<evidence type="ECO:0008006" key="4">
    <source>
        <dbReference type="Google" id="ProtNLM"/>
    </source>
</evidence>
<comment type="caution">
    <text evidence="2">The sequence shown here is derived from an EMBL/GenBank/DDBJ whole genome shotgun (WGS) entry which is preliminary data.</text>
</comment>
<keyword evidence="1" id="KW-0812">Transmembrane</keyword>